<evidence type="ECO:0000313" key="3">
    <source>
        <dbReference type="EMBL" id="RLT72650.1"/>
    </source>
</evidence>
<keyword evidence="1 3" id="KW-0808">Transferase</keyword>
<dbReference type="EMBL" id="RAYI01000031">
    <property type="protein sequence ID" value="RLT72650.1"/>
    <property type="molecule type" value="Genomic_DNA"/>
</dbReference>
<dbReference type="GO" id="GO:0016757">
    <property type="term" value="F:glycosyltransferase activity"/>
    <property type="evidence" value="ECO:0007669"/>
    <property type="project" value="InterPro"/>
</dbReference>
<name>A0A3L7ZRH4_PARDI</name>
<gene>
    <name evidence="3" type="ORF">D7V78_14790</name>
</gene>
<comment type="caution">
    <text evidence="3">The sequence shown here is derived from an EMBL/GenBank/DDBJ whole genome shotgun (WGS) entry which is preliminary data.</text>
</comment>
<dbReference type="PANTHER" id="PTHR46401">
    <property type="entry name" value="GLYCOSYLTRANSFERASE WBBK-RELATED"/>
    <property type="match status" value="1"/>
</dbReference>
<dbReference type="PANTHER" id="PTHR46401:SF2">
    <property type="entry name" value="GLYCOSYLTRANSFERASE WBBK-RELATED"/>
    <property type="match status" value="1"/>
</dbReference>
<feature type="domain" description="Glycosyl transferase family 1" evidence="2">
    <location>
        <begin position="202"/>
        <end position="348"/>
    </location>
</feature>
<evidence type="ECO:0000313" key="4">
    <source>
        <dbReference type="Proteomes" id="UP000278164"/>
    </source>
</evidence>
<organism evidence="3 4">
    <name type="scientific">Parabacteroides distasonis</name>
    <dbReference type="NCBI Taxonomy" id="823"/>
    <lineage>
        <taxon>Bacteria</taxon>
        <taxon>Pseudomonadati</taxon>
        <taxon>Bacteroidota</taxon>
        <taxon>Bacteroidia</taxon>
        <taxon>Bacteroidales</taxon>
        <taxon>Tannerellaceae</taxon>
        <taxon>Parabacteroides</taxon>
    </lineage>
</organism>
<proteinExistence type="predicted"/>
<dbReference type="SUPFAM" id="SSF53756">
    <property type="entry name" value="UDP-Glycosyltransferase/glycogen phosphorylase"/>
    <property type="match status" value="1"/>
</dbReference>
<reference evidence="3 4" key="1">
    <citation type="submission" date="2018-09" db="EMBL/GenBank/DDBJ databases">
        <title>Murine metabolic-syndrome-specific gut microbial biobank.</title>
        <authorList>
            <person name="Liu C."/>
        </authorList>
    </citation>
    <scope>NUCLEOTIDE SEQUENCE [LARGE SCALE GENOMIC DNA]</scope>
    <source>
        <strain evidence="3 4">8-P5</strain>
    </source>
</reference>
<dbReference type="OrthoDB" id="1268328at2"/>
<dbReference type="GO" id="GO:0009103">
    <property type="term" value="P:lipopolysaccharide biosynthetic process"/>
    <property type="evidence" value="ECO:0007669"/>
    <property type="project" value="TreeGrafter"/>
</dbReference>
<dbReference type="AlphaFoldDB" id="A0A3L7ZRH4"/>
<dbReference type="InterPro" id="IPR001296">
    <property type="entry name" value="Glyco_trans_1"/>
</dbReference>
<accession>A0A3L7ZRH4</accession>
<evidence type="ECO:0000256" key="1">
    <source>
        <dbReference type="ARBA" id="ARBA00022679"/>
    </source>
</evidence>
<dbReference type="Pfam" id="PF00534">
    <property type="entry name" value="Glycos_transf_1"/>
    <property type="match status" value="1"/>
</dbReference>
<evidence type="ECO:0000259" key="2">
    <source>
        <dbReference type="Pfam" id="PF00534"/>
    </source>
</evidence>
<dbReference type="Gene3D" id="3.40.50.2000">
    <property type="entry name" value="Glycogen Phosphorylase B"/>
    <property type="match status" value="2"/>
</dbReference>
<dbReference type="Proteomes" id="UP000278164">
    <property type="component" value="Unassembled WGS sequence"/>
</dbReference>
<sequence>MIREVTVFSPGDSRSLTCWSNVPCLFTKSLESKGIKVNRVNIYSNKYIRKTVWKYLIAPIVNWLYREHAYTYEQTSLNRAIINLKIKRALSKYKRSDLNIFISYDYLPVDSNIPNVLLCDWTIEYLYTQRQRKIPCKWEQDEIARQDHIIENADFVISLFPDIVKYMKERYKNRNIFYLEQNVINNAYEYPVDKSQIVLNKYRSQILLFIGREGYLEGAKMLVDSFQVLKRQYPKLELHIIGLTKNNFAFLPENVYCYGYLDKSDDKDRACYYDLLLKAKVLINPTPLWAGYSSSVEAMYFYTPVVVSYYQSFVETFGENISFGRYLKENTSLALSVLIRSILNQEESKYIHLCNAAHDAVKSFTWDSFVDKLKR</sequence>
<protein>
    <submittedName>
        <fullName evidence="3">Glycosyltransferase family 1 protein</fullName>
    </submittedName>
</protein>